<name>A7I434_CAMHC</name>
<dbReference type="AlphaFoldDB" id="A7I434"/>
<dbReference type="EMBL" id="CP000776">
    <property type="protein sequence ID" value="ABS51149.1"/>
    <property type="molecule type" value="Genomic_DNA"/>
</dbReference>
<keyword evidence="1" id="KW-1133">Transmembrane helix</keyword>
<dbReference type="STRING" id="360107.CHAB381_1764"/>
<feature type="transmembrane region" description="Helical" evidence="1">
    <location>
        <begin position="24"/>
        <end position="44"/>
    </location>
</feature>
<dbReference type="Proteomes" id="UP000002407">
    <property type="component" value="Chromosome"/>
</dbReference>
<gene>
    <name evidence="2" type="ordered locus">CHAB381_1764</name>
</gene>
<keyword evidence="1" id="KW-0472">Membrane</keyword>
<dbReference type="KEGG" id="cha:CHAB381_1764"/>
<organism evidence="2 3">
    <name type="scientific">Campylobacter hominis (strain ATCC BAA-381 / DSM 21671 / CCUG 45161 / LMG 19568 / NCTC 13146 / CH001A)</name>
    <dbReference type="NCBI Taxonomy" id="360107"/>
    <lineage>
        <taxon>Bacteria</taxon>
        <taxon>Pseudomonadati</taxon>
        <taxon>Campylobacterota</taxon>
        <taxon>Epsilonproteobacteria</taxon>
        <taxon>Campylobacterales</taxon>
        <taxon>Campylobacteraceae</taxon>
        <taxon>Campylobacter</taxon>
    </lineage>
</organism>
<evidence type="ECO:0000313" key="2">
    <source>
        <dbReference type="EMBL" id="ABS51149.1"/>
    </source>
</evidence>
<dbReference type="HOGENOM" id="CLU_3197304_0_0_7"/>
<reference evidence="3" key="1">
    <citation type="submission" date="2007-07" db="EMBL/GenBank/DDBJ databases">
        <title>Complete genome sequence of Campylobacter hominis ATCC BAA-381, a commensal isolated from the human gastrointestinal tract.</title>
        <authorList>
            <person name="Fouts D.E."/>
            <person name="Mongodin E.F."/>
            <person name="Puiu D."/>
            <person name="Sebastian Y."/>
            <person name="Miller W.G."/>
            <person name="Mandrell R.E."/>
            <person name="Nelson K.E."/>
        </authorList>
    </citation>
    <scope>NUCLEOTIDE SEQUENCE [LARGE SCALE GENOMIC DNA]</scope>
    <source>
        <strain evidence="3">ATCC BAA-381 / LMG 19568 / NCTC 13146 / CH001A</strain>
    </source>
</reference>
<proteinExistence type="predicted"/>
<keyword evidence="1" id="KW-0812">Transmembrane</keyword>
<keyword evidence="3" id="KW-1185">Reference proteome</keyword>
<sequence length="45" mass="5355">MGFFITLPYFLYNDLPLPATDKNLLIYAAFWGIFIYGVFFCFMIF</sequence>
<evidence type="ECO:0000256" key="1">
    <source>
        <dbReference type="SAM" id="Phobius"/>
    </source>
</evidence>
<evidence type="ECO:0000313" key="3">
    <source>
        <dbReference type="Proteomes" id="UP000002407"/>
    </source>
</evidence>
<accession>A7I434</accession>
<protein>
    <submittedName>
        <fullName evidence="2">Uncharacterized protein</fullName>
    </submittedName>
</protein>